<dbReference type="InterPro" id="IPR018365">
    <property type="entry name" value="Cell_cycle_FtsW-rel_CS"/>
</dbReference>
<evidence type="ECO:0000256" key="6">
    <source>
        <dbReference type="ARBA" id="ARBA00023136"/>
    </source>
</evidence>
<dbReference type="NCBIfam" id="TIGR02615">
    <property type="entry name" value="spoVE"/>
    <property type="match status" value="1"/>
</dbReference>
<dbReference type="NCBIfam" id="TIGR02614">
    <property type="entry name" value="ftsW"/>
    <property type="match status" value="1"/>
</dbReference>
<feature type="transmembrane region" description="Helical" evidence="7">
    <location>
        <begin position="49"/>
        <end position="69"/>
    </location>
</feature>
<comment type="caution">
    <text evidence="8">The sequence shown here is derived from an EMBL/GenBank/DDBJ whole genome shotgun (WGS) entry which is preliminary data.</text>
</comment>
<dbReference type="InterPro" id="IPR011923">
    <property type="entry name" value="RodA/MrdB"/>
</dbReference>
<name>A0A8J3BAM2_9BACI</name>
<feature type="transmembrane region" description="Helical" evidence="7">
    <location>
        <begin position="138"/>
        <end position="157"/>
    </location>
</feature>
<dbReference type="NCBIfam" id="TIGR02210">
    <property type="entry name" value="rodA_shape"/>
    <property type="match status" value="1"/>
</dbReference>
<keyword evidence="5 7" id="KW-1133">Transmembrane helix</keyword>
<dbReference type="GO" id="GO:0051301">
    <property type="term" value="P:cell division"/>
    <property type="evidence" value="ECO:0007669"/>
    <property type="project" value="InterPro"/>
</dbReference>
<evidence type="ECO:0000313" key="9">
    <source>
        <dbReference type="Proteomes" id="UP000637720"/>
    </source>
</evidence>
<dbReference type="EMBL" id="BMOF01000002">
    <property type="protein sequence ID" value="GGJ92332.1"/>
    <property type="molecule type" value="Genomic_DNA"/>
</dbReference>
<feature type="transmembrane region" description="Helical" evidence="7">
    <location>
        <begin position="102"/>
        <end position="126"/>
    </location>
</feature>
<feature type="transmembrane region" description="Helical" evidence="7">
    <location>
        <begin position="76"/>
        <end position="96"/>
    </location>
</feature>
<dbReference type="AlphaFoldDB" id="A0A8J3BAM2"/>
<evidence type="ECO:0000256" key="1">
    <source>
        <dbReference type="ARBA" id="ARBA00004651"/>
    </source>
</evidence>
<dbReference type="PROSITE" id="PS00428">
    <property type="entry name" value="FTSW_RODA_SPOVE"/>
    <property type="match status" value="1"/>
</dbReference>
<gene>
    <name evidence="8" type="primary">spoVE</name>
    <name evidence="8" type="ORF">GCM10007043_02480</name>
</gene>
<evidence type="ECO:0000313" key="8">
    <source>
        <dbReference type="EMBL" id="GGJ92332.1"/>
    </source>
</evidence>
<comment type="subcellular location">
    <subcellularLocation>
        <location evidence="1">Cell membrane</location>
        <topology evidence="1">Multi-pass membrane protein</topology>
    </subcellularLocation>
</comment>
<evidence type="ECO:0000256" key="3">
    <source>
        <dbReference type="ARBA" id="ARBA00022692"/>
    </source>
</evidence>
<organism evidence="8 9">
    <name type="scientific">Calditerricola satsumensis</name>
    <dbReference type="NCBI Taxonomy" id="373054"/>
    <lineage>
        <taxon>Bacteria</taxon>
        <taxon>Bacillati</taxon>
        <taxon>Bacillota</taxon>
        <taxon>Bacilli</taxon>
        <taxon>Bacillales</taxon>
        <taxon>Bacillaceae</taxon>
        <taxon>Calditerricola</taxon>
    </lineage>
</organism>
<keyword evidence="9" id="KW-1185">Reference proteome</keyword>
<feature type="transmembrane region" description="Helical" evidence="7">
    <location>
        <begin position="187"/>
        <end position="209"/>
    </location>
</feature>
<dbReference type="GO" id="GO:0008360">
    <property type="term" value="P:regulation of cell shape"/>
    <property type="evidence" value="ECO:0007669"/>
    <property type="project" value="UniProtKB-KW"/>
</dbReference>
<evidence type="ECO:0000256" key="5">
    <source>
        <dbReference type="ARBA" id="ARBA00022989"/>
    </source>
</evidence>
<reference evidence="8" key="1">
    <citation type="journal article" date="2014" name="Int. J. Syst. Evol. Microbiol.">
        <title>Complete genome sequence of Corynebacterium casei LMG S-19264T (=DSM 44701T), isolated from a smear-ripened cheese.</title>
        <authorList>
            <consortium name="US DOE Joint Genome Institute (JGI-PGF)"/>
            <person name="Walter F."/>
            <person name="Albersmeier A."/>
            <person name="Kalinowski J."/>
            <person name="Ruckert C."/>
        </authorList>
    </citation>
    <scope>NUCLEOTIDE SEQUENCE</scope>
    <source>
        <strain evidence="8">JCM 14719</strain>
    </source>
</reference>
<reference evidence="8" key="2">
    <citation type="submission" date="2020-09" db="EMBL/GenBank/DDBJ databases">
        <authorList>
            <person name="Sun Q."/>
            <person name="Ohkuma M."/>
        </authorList>
    </citation>
    <scope>NUCLEOTIDE SEQUENCE</scope>
    <source>
        <strain evidence="8">JCM 14719</strain>
    </source>
</reference>
<dbReference type="InterPro" id="IPR013438">
    <property type="entry name" value="SpoVE"/>
</dbReference>
<dbReference type="GO" id="GO:0015648">
    <property type="term" value="F:lipid-linked peptidoglycan transporter activity"/>
    <property type="evidence" value="ECO:0007669"/>
    <property type="project" value="TreeGrafter"/>
</dbReference>
<dbReference type="GO" id="GO:0005886">
    <property type="term" value="C:plasma membrane"/>
    <property type="evidence" value="ECO:0007669"/>
    <property type="project" value="UniProtKB-SubCell"/>
</dbReference>
<dbReference type="Proteomes" id="UP000637720">
    <property type="component" value="Unassembled WGS sequence"/>
</dbReference>
<evidence type="ECO:0000256" key="4">
    <source>
        <dbReference type="ARBA" id="ARBA00022960"/>
    </source>
</evidence>
<keyword evidence="6 7" id="KW-0472">Membrane</keyword>
<accession>A0A8J3BAM2</accession>
<dbReference type="PANTHER" id="PTHR30474">
    <property type="entry name" value="CELL CYCLE PROTEIN"/>
    <property type="match status" value="1"/>
</dbReference>
<protein>
    <submittedName>
        <fullName evidence="8">Stage V sporulation protein E</fullName>
    </submittedName>
</protein>
<sequence>MKTRTAPDWLILLPTLGLLAIGVIMVYSASAVLAHHAYGDNLYYLKRQLFFALLGVLALFVTMNIDYWTWRRFATAGLLVCFLLLLVVLIPGIGLVRGGARSWIGVGAFSVQPSEFTKLAMILFLARYLTERQKRILSFWRGLFPPLLLVGAAFGLILLQPDLGTGTVLVGTCVVMLFAAGARLAHLVGLALVGIAGFAALVLAAPYRIKRITAFLDPWQDPLGSGYHLIQSLYAIGPGGLFGLGLGASRQKFYYLPEPQTDFIFAILAEELGFLGGALVLLLFMLLLWRGMRTAITAPDLFGSLVATGIVAMIAIQVVINVGVVTGMFPVTGITLPFLSYGGSSLTLVLTAVGVLLNISRYAR</sequence>
<evidence type="ECO:0000256" key="7">
    <source>
        <dbReference type="SAM" id="Phobius"/>
    </source>
</evidence>
<dbReference type="InterPro" id="IPR001182">
    <property type="entry name" value="FtsW/RodA"/>
</dbReference>
<dbReference type="Pfam" id="PF01098">
    <property type="entry name" value="FTSW_RODA_SPOVE"/>
    <property type="match status" value="1"/>
</dbReference>
<feature type="transmembrane region" description="Helical" evidence="7">
    <location>
        <begin position="163"/>
        <end position="180"/>
    </location>
</feature>
<keyword evidence="3 7" id="KW-0812">Transmembrane</keyword>
<proteinExistence type="predicted"/>
<dbReference type="InterPro" id="IPR013437">
    <property type="entry name" value="FtsW"/>
</dbReference>
<dbReference type="PANTHER" id="PTHR30474:SF13">
    <property type="entry name" value="STAGE V SPORULATION PROTEIN E"/>
    <property type="match status" value="1"/>
</dbReference>
<feature type="transmembrane region" description="Helical" evidence="7">
    <location>
        <begin position="301"/>
        <end position="326"/>
    </location>
</feature>
<evidence type="ECO:0000256" key="2">
    <source>
        <dbReference type="ARBA" id="ARBA00022475"/>
    </source>
</evidence>
<dbReference type="RefSeq" id="WP_054672890.1">
    <property type="nucleotide sequence ID" value="NZ_BMOF01000002.1"/>
</dbReference>
<feature type="transmembrane region" description="Helical" evidence="7">
    <location>
        <begin position="338"/>
        <end position="359"/>
    </location>
</feature>
<dbReference type="GO" id="GO:0032153">
    <property type="term" value="C:cell division site"/>
    <property type="evidence" value="ECO:0007669"/>
    <property type="project" value="TreeGrafter"/>
</dbReference>
<keyword evidence="4" id="KW-0133">Cell shape</keyword>
<feature type="transmembrane region" description="Helical" evidence="7">
    <location>
        <begin position="263"/>
        <end position="289"/>
    </location>
</feature>
<keyword evidence="2" id="KW-1003">Cell membrane</keyword>
<dbReference type="GO" id="GO:0009252">
    <property type="term" value="P:peptidoglycan biosynthetic process"/>
    <property type="evidence" value="ECO:0007669"/>
    <property type="project" value="InterPro"/>
</dbReference>